<comment type="cofactor">
    <cofactor evidence="9">
        <name>Zn(2+)</name>
        <dbReference type="ChEBI" id="CHEBI:29105"/>
    </cofactor>
    <text evidence="9">Binds 1 zinc ion per subunit.</text>
</comment>
<dbReference type="Pfam" id="PF00465">
    <property type="entry name" value="Fe-ADH"/>
    <property type="match status" value="1"/>
</dbReference>
<dbReference type="Gene3D" id="3.40.50.1970">
    <property type="match status" value="1"/>
</dbReference>
<dbReference type="RefSeq" id="WP_306410866.1">
    <property type="nucleotide sequence ID" value="NZ_JANFPI010000002.1"/>
</dbReference>
<feature type="binding site" evidence="9">
    <location>
        <position position="269"/>
    </location>
    <ligand>
        <name>glycerol</name>
        <dbReference type="ChEBI" id="CHEBI:17754"/>
    </ligand>
</feature>
<evidence type="ECO:0000259" key="12">
    <source>
        <dbReference type="Pfam" id="PF00465"/>
    </source>
</evidence>
<feature type="binding site" evidence="11">
    <location>
        <begin position="92"/>
        <end position="96"/>
    </location>
    <ligand>
        <name>NAD(+)</name>
        <dbReference type="ChEBI" id="CHEBI:57540"/>
    </ligand>
</feature>
<dbReference type="InterPro" id="IPR016205">
    <property type="entry name" value="Glycerol_DH"/>
</dbReference>
<dbReference type="SUPFAM" id="SSF56796">
    <property type="entry name" value="Dehydroquinate synthase-like"/>
    <property type="match status" value="1"/>
</dbReference>
<dbReference type="Proteomes" id="UP001208771">
    <property type="component" value="Unassembled WGS sequence"/>
</dbReference>
<name>A0AAE3N1N3_9HYPH</name>
<dbReference type="PIRSF" id="PIRSF000112">
    <property type="entry name" value="Glycerol_dehydrogenase"/>
    <property type="match status" value="1"/>
</dbReference>
<organism evidence="13 14">
    <name type="scientific">Ectorhizobium quercum</name>
    <dbReference type="NCBI Taxonomy" id="2965071"/>
    <lineage>
        <taxon>Bacteria</taxon>
        <taxon>Pseudomonadati</taxon>
        <taxon>Pseudomonadota</taxon>
        <taxon>Alphaproteobacteria</taxon>
        <taxon>Hyphomicrobiales</taxon>
        <taxon>Rhizobiaceae</taxon>
        <taxon>Ectorhizobium</taxon>
    </lineage>
</organism>
<feature type="binding site" evidence="11">
    <location>
        <begin position="114"/>
        <end position="117"/>
    </location>
    <ligand>
        <name>NAD(+)</name>
        <dbReference type="ChEBI" id="CHEBI:57540"/>
    </ligand>
</feature>
<keyword evidence="9" id="KW-0862">Zinc</keyword>
<dbReference type="InterPro" id="IPR001670">
    <property type="entry name" value="ADH_Fe/GldA"/>
</dbReference>
<evidence type="ECO:0000256" key="4">
    <source>
        <dbReference type="ARBA" id="ARBA00023027"/>
    </source>
</evidence>
<dbReference type="EC" id="1.1.1.6" evidence="6"/>
<gene>
    <name evidence="13" type="ORF">NOF55_08255</name>
</gene>
<feature type="binding site" evidence="11">
    <location>
        <position position="129"/>
    </location>
    <ligand>
        <name>NAD(+)</name>
        <dbReference type="ChEBI" id="CHEBI:57540"/>
    </ligand>
</feature>
<dbReference type="AlphaFoldDB" id="A0AAE3N1N3"/>
<evidence type="ECO:0000256" key="3">
    <source>
        <dbReference type="ARBA" id="ARBA00023002"/>
    </source>
</evidence>
<evidence type="ECO:0000256" key="1">
    <source>
        <dbReference type="ARBA" id="ARBA00007358"/>
    </source>
</evidence>
<reference evidence="13" key="1">
    <citation type="submission" date="2022-07" db="EMBL/GenBank/DDBJ databases">
        <title>Ectorhizobium quercum gen.nov., sp. nov.</title>
        <authorList>
            <person name="Ma T."/>
            <person name="Li Y."/>
        </authorList>
    </citation>
    <scope>NUCLEOTIDE SEQUENCE</scope>
    <source>
        <strain evidence="13">BDR2-2</strain>
    </source>
</reference>
<feature type="binding site" evidence="10">
    <location>
        <position position="119"/>
    </location>
    <ligand>
        <name>glycerol</name>
        <dbReference type="ChEBI" id="CHEBI:17754"/>
    </ligand>
</feature>
<comment type="caution">
    <text evidence="13">The sequence shown here is derived from an EMBL/GenBank/DDBJ whole genome shotgun (WGS) entry which is preliminary data.</text>
</comment>
<dbReference type="EMBL" id="JANFPI010000002">
    <property type="protein sequence ID" value="MCX8997097.1"/>
    <property type="molecule type" value="Genomic_DNA"/>
</dbReference>
<dbReference type="GO" id="GO:0008888">
    <property type="term" value="F:glycerol dehydrogenase (NAD+) activity"/>
    <property type="evidence" value="ECO:0007669"/>
    <property type="project" value="UniProtKB-EC"/>
</dbReference>
<accession>A0AAE3N1N3</accession>
<keyword evidence="4 11" id="KW-0520">NAD</keyword>
<keyword evidence="3" id="KW-0560">Oxidoreductase</keyword>
<feature type="domain" description="Alcohol dehydrogenase iron-type/glycerol dehydrogenase GldA" evidence="12">
    <location>
        <begin position="7"/>
        <end position="152"/>
    </location>
</feature>
<dbReference type="GO" id="GO:0046872">
    <property type="term" value="F:metal ion binding"/>
    <property type="evidence" value="ECO:0007669"/>
    <property type="project" value="UniProtKB-KW"/>
</dbReference>
<dbReference type="InterPro" id="IPR018211">
    <property type="entry name" value="ADH_Fe_CS"/>
</dbReference>
<dbReference type="CDD" id="cd08170">
    <property type="entry name" value="GlyDH"/>
    <property type="match status" value="1"/>
</dbReference>
<comment type="catalytic activity">
    <reaction evidence="8">
        <text>glycerol + NAD(+) = dihydroxyacetone + NADH + H(+)</text>
        <dbReference type="Rhea" id="RHEA:13769"/>
        <dbReference type="ChEBI" id="CHEBI:15378"/>
        <dbReference type="ChEBI" id="CHEBI:16016"/>
        <dbReference type="ChEBI" id="CHEBI:17754"/>
        <dbReference type="ChEBI" id="CHEBI:57540"/>
        <dbReference type="ChEBI" id="CHEBI:57945"/>
        <dbReference type="EC" id="1.1.1.6"/>
    </reaction>
</comment>
<evidence type="ECO:0000256" key="9">
    <source>
        <dbReference type="PIRSR" id="PIRSR000112-1"/>
    </source>
</evidence>
<evidence type="ECO:0000313" key="13">
    <source>
        <dbReference type="EMBL" id="MCX8997097.1"/>
    </source>
</evidence>
<evidence type="ECO:0000256" key="7">
    <source>
        <dbReference type="ARBA" id="ARBA00040132"/>
    </source>
</evidence>
<comment type="pathway">
    <text evidence="5">Polyol metabolism; glycerol fermentation; glycerone phosphate from glycerol (oxidative route): step 1/2.</text>
</comment>
<keyword evidence="14" id="KW-1185">Reference proteome</keyword>
<evidence type="ECO:0000256" key="11">
    <source>
        <dbReference type="PIRSR" id="PIRSR000112-3"/>
    </source>
</evidence>
<evidence type="ECO:0000256" key="2">
    <source>
        <dbReference type="ARBA" id="ARBA00022723"/>
    </source>
</evidence>
<feature type="binding site" evidence="11">
    <location>
        <position position="36"/>
    </location>
    <ligand>
        <name>NAD(+)</name>
        <dbReference type="ChEBI" id="CHEBI:57540"/>
    </ligand>
</feature>
<keyword evidence="2 9" id="KW-0479">Metal-binding</keyword>
<evidence type="ECO:0000256" key="5">
    <source>
        <dbReference type="ARBA" id="ARBA00037918"/>
    </source>
</evidence>
<evidence type="ECO:0000256" key="8">
    <source>
        <dbReference type="ARBA" id="ARBA00049006"/>
    </source>
</evidence>
<dbReference type="Gene3D" id="1.20.1090.10">
    <property type="entry name" value="Dehydroquinate synthase-like - alpha domain"/>
    <property type="match status" value="1"/>
</dbReference>
<feature type="binding site" evidence="11">
    <location>
        <position position="123"/>
    </location>
    <ligand>
        <name>NAD(+)</name>
        <dbReference type="ChEBI" id="CHEBI:57540"/>
    </ligand>
</feature>
<feature type="binding site" evidence="9">
    <location>
        <position position="169"/>
    </location>
    <ligand>
        <name>glycerol</name>
        <dbReference type="ChEBI" id="CHEBI:17754"/>
    </ligand>
</feature>
<comment type="similarity">
    <text evidence="1">Belongs to the iron-containing alcohol dehydrogenase family.</text>
</comment>
<feature type="binding site" evidence="9">
    <location>
        <position position="252"/>
    </location>
    <ligand>
        <name>glycerol</name>
        <dbReference type="ChEBI" id="CHEBI:17754"/>
    </ligand>
</feature>
<evidence type="ECO:0000313" key="14">
    <source>
        <dbReference type="Proteomes" id="UP001208771"/>
    </source>
</evidence>
<protein>
    <recommendedName>
        <fullName evidence="7">Glycerol dehydrogenase</fullName>
        <ecNumber evidence="6">1.1.1.6</ecNumber>
    </recommendedName>
</protein>
<dbReference type="PANTHER" id="PTHR43616:SF5">
    <property type="entry name" value="GLYCEROL DEHYDROGENASE 1"/>
    <property type="match status" value="1"/>
</dbReference>
<evidence type="ECO:0000256" key="10">
    <source>
        <dbReference type="PIRSR" id="PIRSR000112-2"/>
    </source>
</evidence>
<evidence type="ECO:0000256" key="6">
    <source>
        <dbReference type="ARBA" id="ARBA00039147"/>
    </source>
</evidence>
<proteinExistence type="inferred from homology"/>
<dbReference type="PROSITE" id="PS00913">
    <property type="entry name" value="ADH_IRON_1"/>
    <property type="match status" value="1"/>
</dbReference>
<sequence length="357" mass="37784">MMIFGSPARYIQGPGLLAEMGPELARLSGRATMVVDSFIEDAYGEAIAASCRSAGVELTLLTFGGESSPEEVDRLAALAGEAPPVVAAAGGGKCIDAGKALANRSGAAMVTIPTVASTDAPTSHNYVLYGADHRMLGVEKLRRNPDLVLVDTEIIVRAPKQMFLGGIGDTIGKIYEVEACARNGGVNVFGGTSAWSARVLARASHDILLRHAEDALGAIDRGKTDPVFEMVVEATVLMSGLAFESGGLSIAHSMTRGLTALAPWKERMHGHQVAYANLVQIALEDRPEAEIGDLAAFYGRIGLPRSLAELGGVAPSEETFETIARLTMTAPHIRHFPRTLSAREVAHAMRRIEAMVK</sequence>
<dbReference type="PANTHER" id="PTHR43616">
    <property type="entry name" value="GLYCEROL DEHYDROGENASE"/>
    <property type="match status" value="1"/>
</dbReference>